<accession>A0A6C0B6E4</accession>
<evidence type="ECO:0008006" key="2">
    <source>
        <dbReference type="Google" id="ProtNLM"/>
    </source>
</evidence>
<dbReference type="AlphaFoldDB" id="A0A6C0B6E4"/>
<dbReference type="SUPFAM" id="SSF48371">
    <property type="entry name" value="ARM repeat"/>
    <property type="match status" value="1"/>
</dbReference>
<reference evidence="1" key="1">
    <citation type="journal article" date="2020" name="Nature">
        <title>Giant virus diversity and host interactions through global metagenomics.</title>
        <authorList>
            <person name="Schulz F."/>
            <person name="Roux S."/>
            <person name="Paez-Espino D."/>
            <person name="Jungbluth S."/>
            <person name="Walsh D.A."/>
            <person name="Denef V.J."/>
            <person name="McMahon K.D."/>
            <person name="Konstantinidis K.T."/>
            <person name="Eloe-Fadrosh E.A."/>
            <person name="Kyrpides N.C."/>
            <person name="Woyke T."/>
        </authorList>
    </citation>
    <scope>NUCLEOTIDE SEQUENCE</scope>
    <source>
        <strain evidence="1">GVMAG-M-3300009684-20</strain>
    </source>
</reference>
<dbReference type="InterPro" id="IPR016024">
    <property type="entry name" value="ARM-type_fold"/>
</dbReference>
<sequence length="296" mass="33769">MNSTLLYSFRSAVHLPIPPSVLDMIGAMQLAPVAPIYIKKPKKFALQRRSPADDSWRRDIINDLKATIRQKDDPDYEVIIGIINKVVKSTLDEKTKTIAETISKRDQTFRMRVVNFIFDRGVSMPFYAKLLADMFAQLCEALPAVHDDLQIYCSLDTFNKMFDQSKTISFPDLTSMSKQQFEDELCTWHKQKELRRGFGVFASELHTRGLISENLLHEAVDTVLSDFEENIRKPKNEVVSESVDQVVTLLSEMAKLFGKGSFISDKAKQLLAIPKTDTPCLGMRSRFKLEDCVHKV</sequence>
<dbReference type="EMBL" id="MN739078">
    <property type="protein sequence ID" value="QHS87119.1"/>
    <property type="molecule type" value="Genomic_DNA"/>
</dbReference>
<evidence type="ECO:0000313" key="1">
    <source>
        <dbReference type="EMBL" id="QHS87119.1"/>
    </source>
</evidence>
<protein>
    <recommendedName>
        <fullName evidence="2">MIF4G domain-containing protein</fullName>
    </recommendedName>
</protein>
<name>A0A6C0B6E4_9ZZZZ</name>
<proteinExistence type="predicted"/>
<organism evidence="1">
    <name type="scientific">viral metagenome</name>
    <dbReference type="NCBI Taxonomy" id="1070528"/>
    <lineage>
        <taxon>unclassified sequences</taxon>
        <taxon>metagenomes</taxon>
        <taxon>organismal metagenomes</taxon>
    </lineage>
</organism>
<dbReference type="Gene3D" id="1.25.40.180">
    <property type="match status" value="1"/>
</dbReference>